<keyword evidence="2 8" id="KW-0812">Transmembrane</keyword>
<evidence type="ECO:0000256" key="7">
    <source>
        <dbReference type="ARBA" id="ARBA00023224"/>
    </source>
</evidence>
<evidence type="ECO:0000256" key="6">
    <source>
        <dbReference type="ARBA" id="ARBA00023170"/>
    </source>
</evidence>
<evidence type="ECO:0000259" key="10">
    <source>
        <dbReference type="PROSITE" id="PS50262"/>
    </source>
</evidence>
<dbReference type="EMBL" id="JANIIK010000042">
    <property type="protein sequence ID" value="KAJ3607157.1"/>
    <property type="molecule type" value="Genomic_DNA"/>
</dbReference>
<evidence type="ECO:0000256" key="4">
    <source>
        <dbReference type="ARBA" id="ARBA00023040"/>
    </source>
</evidence>
<feature type="transmembrane region" description="Helical" evidence="9">
    <location>
        <begin position="81"/>
        <end position="102"/>
    </location>
</feature>
<feature type="transmembrane region" description="Helical" evidence="9">
    <location>
        <begin position="122"/>
        <end position="145"/>
    </location>
</feature>
<organism evidence="11 12">
    <name type="scientific">Muraenolepis orangiensis</name>
    <name type="common">Patagonian moray cod</name>
    <dbReference type="NCBI Taxonomy" id="630683"/>
    <lineage>
        <taxon>Eukaryota</taxon>
        <taxon>Metazoa</taxon>
        <taxon>Chordata</taxon>
        <taxon>Craniata</taxon>
        <taxon>Vertebrata</taxon>
        <taxon>Euteleostomi</taxon>
        <taxon>Actinopterygii</taxon>
        <taxon>Neopterygii</taxon>
        <taxon>Teleostei</taxon>
        <taxon>Neoteleostei</taxon>
        <taxon>Acanthomorphata</taxon>
        <taxon>Zeiogadaria</taxon>
        <taxon>Gadariae</taxon>
        <taxon>Gadiformes</taxon>
        <taxon>Muraenolepidoidei</taxon>
        <taxon>Muraenolepididae</taxon>
        <taxon>Muraenolepis</taxon>
    </lineage>
</organism>
<feature type="transmembrane region" description="Helical" evidence="9">
    <location>
        <begin position="157"/>
        <end position="181"/>
    </location>
</feature>
<dbReference type="OrthoDB" id="9828427at2759"/>
<feature type="domain" description="G-protein coupled receptors family 1 profile" evidence="10">
    <location>
        <begin position="61"/>
        <end position="331"/>
    </location>
</feature>
<sequence length="388" mass="43190">MAYPTVTYDTDWSNASELNYSANYDYDYDPREPCPLTANHSVESALRTYIHPVVCVLGFAGNGLVVLTYTFHRRAKSPTDVYLVNVAASDLLFVAALPLITYNEQWAWPMGTAACKLLRGVYSVNLYSCMLLLACVGADRYLAIVHAQRRFRLRSPLYSRAVCAAVWVLALAFSMPTFLYYQRYRPSNIDFPREAGGWPGGEDEDEDEHVCYLRFSDKETARSVKVLVPAAQMALGFLLPLVVMLFCYARVVATLVRSANNLGGRRRRAVRVVLAVVAVFLACHLPYNVALLCDTLALLRPDCGGADVGQAVLTLTETLAYLHCCLNPPLYAFLGVKFRGHLRKALEELCACVCVARRRRRRRRGSGLSSRAASNSSRHSLTSISFTV</sequence>
<evidence type="ECO:0000256" key="9">
    <source>
        <dbReference type="SAM" id="Phobius"/>
    </source>
</evidence>
<evidence type="ECO:0000313" key="11">
    <source>
        <dbReference type="EMBL" id="KAJ3607157.1"/>
    </source>
</evidence>
<evidence type="ECO:0000313" key="12">
    <source>
        <dbReference type="Proteomes" id="UP001148018"/>
    </source>
</evidence>
<comment type="subcellular location">
    <subcellularLocation>
        <location evidence="1">Membrane</location>
    </subcellularLocation>
</comment>
<dbReference type="GO" id="GO:0009897">
    <property type="term" value="C:external side of plasma membrane"/>
    <property type="evidence" value="ECO:0007669"/>
    <property type="project" value="TreeGrafter"/>
</dbReference>
<evidence type="ECO:0000256" key="8">
    <source>
        <dbReference type="RuleBase" id="RU000688"/>
    </source>
</evidence>
<feature type="transmembrane region" description="Helical" evidence="9">
    <location>
        <begin position="226"/>
        <end position="248"/>
    </location>
</feature>
<dbReference type="PANTHER" id="PTHR10489:SF611">
    <property type="entry name" value="C-C CHEMOKINE RECEPTOR TYPE 6"/>
    <property type="match status" value="1"/>
</dbReference>
<comment type="caution">
    <text evidence="11">The sequence shown here is derived from an EMBL/GenBank/DDBJ whole genome shotgun (WGS) entry which is preliminary data.</text>
</comment>
<evidence type="ECO:0000256" key="2">
    <source>
        <dbReference type="ARBA" id="ARBA00022692"/>
    </source>
</evidence>
<proteinExistence type="inferred from homology"/>
<reference evidence="11" key="1">
    <citation type="submission" date="2022-07" db="EMBL/GenBank/DDBJ databases">
        <title>Chromosome-level genome of Muraenolepis orangiensis.</title>
        <authorList>
            <person name="Kim J."/>
        </authorList>
    </citation>
    <scope>NUCLEOTIDE SEQUENCE</scope>
    <source>
        <strain evidence="11">KU_S4_2022</strain>
        <tissue evidence="11">Muscle</tissue>
    </source>
</reference>
<dbReference type="GO" id="GO:0019722">
    <property type="term" value="P:calcium-mediated signaling"/>
    <property type="evidence" value="ECO:0007669"/>
    <property type="project" value="TreeGrafter"/>
</dbReference>
<dbReference type="PANTHER" id="PTHR10489">
    <property type="entry name" value="CELL ADHESION MOLECULE"/>
    <property type="match status" value="1"/>
</dbReference>
<accession>A0A9Q0EMT5</accession>
<evidence type="ECO:0000256" key="1">
    <source>
        <dbReference type="ARBA" id="ARBA00004370"/>
    </source>
</evidence>
<dbReference type="GO" id="GO:0016493">
    <property type="term" value="F:C-C chemokine receptor activity"/>
    <property type="evidence" value="ECO:0007669"/>
    <property type="project" value="TreeGrafter"/>
</dbReference>
<keyword evidence="12" id="KW-1185">Reference proteome</keyword>
<feature type="transmembrane region" description="Helical" evidence="9">
    <location>
        <begin position="49"/>
        <end position="69"/>
    </location>
</feature>
<dbReference type="PROSITE" id="PS00237">
    <property type="entry name" value="G_PROTEIN_RECEP_F1_1"/>
    <property type="match status" value="1"/>
</dbReference>
<comment type="similarity">
    <text evidence="8">Belongs to the G-protein coupled receptor 1 family.</text>
</comment>
<dbReference type="Pfam" id="PF00001">
    <property type="entry name" value="7tm_1"/>
    <property type="match status" value="1"/>
</dbReference>
<dbReference type="AlphaFoldDB" id="A0A9Q0EMT5"/>
<dbReference type="GO" id="GO:0007204">
    <property type="term" value="P:positive regulation of cytosolic calcium ion concentration"/>
    <property type="evidence" value="ECO:0007669"/>
    <property type="project" value="TreeGrafter"/>
</dbReference>
<dbReference type="Gene3D" id="1.20.1070.10">
    <property type="entry name" value="Rhodopsin 7-helix transmembrane proteins"/>
    <property type="match status" value="1"/>
</dbReference>
<dbReference type="SUPFAM" id="SSF81321">
    <property type="entry name" value="Family A G protein-coupled receptor-like"/>
    <property type="match status" value="1"/>
</dbReference>
<dbReference type="InterPro" id="IPR050119">
    <property type="entry name" value="CCR1-9-like"/>
</dbReference>
<dbReference type="PROSITE" id="PS50262">
    <property type="entry name" value="G_PROTEIN_RECEP_F1_2"/>
    <property type="match status" value="1"/>
</dbReference>
<dbReference type="GO" id="GO:0060326">
    <property type="term" value="P:cell chemotaxis"/>
    <property type="evidence" value="ECO:0007669"/>
    <property type="project" value="TreeGrafter"/>
</dbReference>
<name>A0A9Q0EMT5_9TELE</name>
<keyword evidence="6 8" id="KW-0675">Receptor</keyword>
<gene>
    <name evidence="11" type="ORF">NHX12_026670</name>
</gene>
<feature type="transmembrane region" description="Helical" evidence="9">
    <location>
        <begin position="269"/>
        <end position="287"/>
    </location>
</feature>
<evidence type="ECO:0000256" key="5">
    <source>
        <dbReference type="ARBA" id="ARBA00023136"/>
    </source>
</evidence>
<dbReference type="InterPro" id="IPR000276">
    <property type="entry name" value="GPCR_Rhodpsn"/>
</dbReference>
<keyword evidence="3 9" id="KW-1133">Transmembrane helix</keyword>
<evidence type="ECO:0000256" key="3">
    <source>
        <dbReference type="ARBA" id="ARBA00022989"/>
    </source>
</evidence>
<dbReference type="InterPro" id="IPR017452">
    <property type="entry name" value="GPCR_Rhodpsn_7TM"/>
</dbReference>
<protein>
    <recommendedName>
        <fullName evidence="10">G-protein coupled receptors family 1 profile domain-containing protein</fullName>
    </recommendedName>
</protein>
<keyword evidence="7 8" id="KW-0807">Transducer</keyword>
<dbReference type="GO" id="GO:0006955">
    <property type="term" value="P:immune response"/>
    <property type="evidence" value="ECO:0007669"/>
    <property type="project" value="TreeGrafter"/>
</dbReference>
<keyword evidence="5 9" id="KW-0472">Membrane</keyword>
<dbReference type="Proteomes" id="UP001148018">
    <property type="component" value="Unassembled WGS sequence"/>
</dbReference>
<keyword evidence="4 8" id="KW-0297">G-protein coupled receptor</keyword>
<dbReference type="GO" id="GO:0019957">
    <property type="term" value="F:C-C chemokine binding"/>
    <property type="evidence" value="ECO:0007669"/>
    <property type="project" value="TreeGrafter"/>
</dbReference>
<dbReference type="PRINTS" id="PR00237">
    <property type="entry name" value="GPCRRHODOPSN"/>
</dbReference>